<evidence type="ECO:0000313" key="4">
    <source>
        <dbReference type="Proteomes" id="UP001158576"/>
    </source>
</evidence>
<sequence>MGTEEGKARRAAAREKYGPQLKESFKALDKDGSGFASVEEMTKHMVEKGMIKPGAREADFVKSLNHYLSKMNYGKTKPGELNEEEFVKFWADLYALFDKIDKDGDGAIEIVECVELLDERADKFGISKADLYKRVVNFYNKADADGDRKISIIEFFLRLPELEEALMNAKL</sequence>
<dbReference type="SMART" id="SM00054">
    <property type="entry name" value="EFh"/>
    <property type="match status" value="2"/>
</dbReference>
<dbReference type="PROSITE" id="PS00018">
    <property type="entry name" value="EF_HAND_1"/>
    <property type="match status" value="1"/>
</dbReference>
<dbReference type="InterPro" id="IPR018247">
    <property type="entry name" value="EF_Hand_1_Ca_BS"/>
</dbReference>
<dbReference type="Pfam" id="PF13202">
    <property type="entry name" value="EF-hand_5"/>
    <property type="match status" value="2"/>
</dbReference>
<dbReference type="SUPFAM" id="SSF47473">
    <property type="entry name" value="EF-hand"/>
    <property type="match status" value="1"/>
</dbReference>
<name>A0ABN7SML1_OIKDI</name>
<dbReference type="PROSITE" id="PS50222">
    <property type="entry name" value="EF_HAND_2"/>
    <property type="match status" value="2"/>
</dbReference>
<reference evidence="3 4" key="1">
    <citation type="submission" date="2021-04" db="EMBL/GenBank/DDBJ databases">
        <authorList>
            <person name="Bliznina A."/>
        </authorList>
    </citation>
    <scope>NUCLEOTIDE SEQUENCE [LARGE SCALE GENOMIC DNA]</scope>
</reference>
<feature type="domain" description="EF-hand" evidence="2">
    <location>
        <begin position="88"/>
        <end position="123"/>
    </location>
</feature>
<evidence type="ECO:0000259" key="2">
    <source>
        <dbReference type="PROSITE" id="PS50222"/>
    </source>
</evidence>
<dbReference type="Proteomes" id="UP001158576">
    <property type="component" value="Chromosome 1"/>
</dbReference>
<protein>
    <submittedName>
        <fullName evidence="3">Oidioi.mRNA.OKI2018_I69.chr1.g1334.t1.cds</fullName>
    </submittedName>
</protein>
<gene>
    <name evidence="3" type="ORF">OKIOD_LOCUS10099</name>
</gene>
<organism evidence="3 4">
    <name type="scientific">Oikopleura dioica</name>
    <name type="common">Tunicate</name>
    <dbReference type="NCBI Taxonomy" id="34765"/>
    <lineage>
        <taxon>Eukaryota</taxon>
        <taxon>Metazoa</taxon>
        <taxon>Chordata</taxon>
        <taxon>Tunicata</taxon>
        <taxon>Appendicularia</taxon>
        <taxon>Copelata</taxon>
        <taxon>Oikopleuridae</taxon>
        <taxon>Oikopleura</taxon>
    </lineage>
</organism>
<feature type="domain" description="EF-hand" evidence="2">
    <location>
        <begin position="16"/>
        <end position="51"/>
    </location>
</feature>
<dbReference type="EMBL" id="OU015566">
    <property type="protein sequence ID" value="CAG5104558.1"/>
    <property type="molecule type" value="Genomic_DNA"/>
</dbReference>
<dbReference type="Gene3D" id="1.10.238.10">
    <property type="entry name" value="EF-hand"/>
    <property type="match status" value="2"/>
</dbReference>
<keyword evidence="4" id="KW-1185">Reference proteome</keyword>
<dbReference type="InterPro" id="IPR002048">
    <property type="entry name" value="EF_hand_dom"/>
</dbReference>
<evidence type="ECO:0000256" key="1">
    <source>
        <dbReference type="ARBA" id="ARBA00022837"/>
    </source>
</evidence>
<accession>A0ABN7SML1</accession>
<evidence type="ECO:0000313" key="3">
    <source>
        <dbReference type="EMBL" id="CAG5104558.1"/>
    </source>
</evidence>
<keyword evidence="1" id="KW-0106">Calcium</keyword>
<proteinExistence type="predicted"/>
<dbReference type="InterPro" id="IPR011992">
    <property type="entry name" value="EF-hand-dom_pair"/>
</dbReference>